<keyword evidence="3" id="KW-1185">Reference proteome</keyword>
<reference evidence="2 3" key="1">
    <citation type="journal article" date="2011" name="Science">
        <title>The Selaginella genome identifies genetic changes associated with the evolution of vascular plants.</title>
        <authorList>
            <person name="Banks J.A."/>
            <person name="Nishiyama T."/>
            <person name="Hasebe M."/>
            <person name="Bowman J.L."/>
            <person name="Gribskov M."/>
            <person name="dePamphilis C."/>
            <person name="Albert V.A."/>
            <person name="Aono N."/>
            <person name="Aoyama T."/>
            <person name="Ambrose B.A."/>
            <person name="Ashton N.W."/>
            <person name="Axtell M.J."/>
            <person name="Barker E."/>
            <person name="Barker M.S."/>
            <person name="Bennetzen J.L."/>
            <person name="Bonawitz N.D."/>
            <person name="Chapple C."/>
            <person name="Cheng C."/>
            <person name="Correa L.G."/>
            <person name="Dacre M."/>
            <person name="DeBarry J."/>
            <person name="Dreyer I."/>
            <person name="Elias M."/>
            <person name="Engstrom E.M."/>
            <person name="Estelle M."/>
            <person name="Feng L."/>
            <person name="Finet C."/>
            <person name="Floyd S.K."/>
            <person name="Frommer W.B."/>
            <person name="Fujita T."/>
            <person name="Gramzow L."/>
            <person name="Gutensohn M."/>
            <person name="Harholt J."/>
            <person name="Hattori M."/>
            <person name="Heyl A."/>
            <person name="Hirai T."/>
            <person name="Hiwatashi Y."/>
            <person name="Ishikawa M."/>
            <person name="Iwata M."/>
            <person name="Karol K.G."/>
            <person name="Koehler B."/>
            <person name="Kolukisaoglu U."/>
            <person name="Kubo M."/>
            <person name="Kurata T."/>
            <person name="Lalonde S."/>
            <person name="Li K."/>
            <person name="Li Y."/>
            <person name="Litt A."/>
            <person name="Lyons E."/>
            <person name="Manning G."/>
            <person name="Maruyama T."/>
            <person name="Michael T.P."/>
            <person name="Mikami K."/>
            <person name="Miyazaki S."/>
            <person name="Morinaga S."/>
            <person name="Murata T."/>
            <person name="Mueller-Roeber B."/>
            <person name="Nelson D.R."/>
            <person name="Obara M."/>
            <person name="Oguri Y."/>
            <person name="Olmstead R.G."/>
            <person name="Onodera N."/>
            <person name="Petersen B.L."/>
            <person name="Pils B."/>
            <person name="Prigge M."/>
            <person name="Rensing S.A."/>
            <person name="Riano-Pachon D.M."/>
            <person name="Roberts A.W."/>
            <person name="Sato Y."/>
            <person name="Scheller H.V."/>
            <person name="Schulz B."/>
            <person name="Schulz C."/>
            <person name="Shakirov E.V."/>
            <person name="Shibagaki N."/>
            <person name="Shinohara N."/>
            <person name="Shippen D.E."/>
            <person name="Soerensen I."/>
            <person name="Sotooka R."/>
            <person name="Sugimoto N."/>
            <person name="Sugita M."/>
            <person name="Sumikawa N."/>
            <person name="Tanurdzic M."/>
            <person name="Theissen G."/>
            <person name="Ulvskov P."/>
            <person name="Wakazuki S."/>
            <person name="Weng J.K."/>
            <person name="Willats W.W."/>
            <person name="Wipf D."/>
            <person name="Wolf P.G."/>
            <person name="Yang L."/>
            <person name="Zimmer A.D."/>
            <person name="Zhu Q."/>
            <person name="Mitros T."/>
            <person name="Hellsten U."/>
            <person name="Loque D."/>
            <person name="Otillar R."/>
            <person name="Salamov A."/>
            <person name="Schmutz J."/>
            <person name="Shapiro H."/>
            <person name="Lindquist E."/>
            <person name="Lucas S."/>
            <person name="Rokhsar D."/>
            <person name="Grigoriev I.V."/>
        </authorList>
    </citation>
    <scope>NUCLEOTIDE SEQUENCE [LARGE SCALE GENOMIC DNA]</scope>
</reference>
<dbReference type="GO" id="GO:0005634">
    <property type="term" value="C:nucleus"/>
    <property type="evidence" value="ECO:0000318"/>
    <property type="project" value="GO_Central"/>
</dbReference>
<evidence type="ECO:0000313" key="2">
    <source>
        <dbReference type="EMBL" id="EFJ05784.1"/>
    </source>
</evidence>
<sequence>MTWLIMRGTSRQAGDRASLQLQLSPVKGSRAPFFCMFSTSDGVGSTTLDSIFFVSKFLENPTFPDFVHTFNVGPTRVRTRLKGASNKSIPASSQTLRWDAQQRFCASSRPAEESTRTSSRPTCWFPPVVSDIWELLLELAISIRLDGLALNGASQSVPGFPSGLPSPRNEGLPSHRKVDMHQQQLRLCIQQFREKKIPPQFGNRSSFSNQQHEVAQSTCRQQTKLHMFPRSNRLPELGSPSFGQHRQRRRPQGSRVGSFRLQEVFYWPELEPAAASRTCTKVHKHGAVGRALDLPKFRGYRELLEELQHLFGIDENLNVASRGVLHDGAMHSAAEIQKLTVRARNSSTEEPSSRLSDQQDSSSPPASSDE</sequence>
<dbReference type="KEGG" id="smo:SELMODRAFT_431298"/>
<dbReference type="HOGENOM" id="CLU_748860_0_0_1"/>
<dbReference type="InterPro" id="IPR044835">
    <property type="entry name" value="ARF_plant"/>
</dbReference>
<dbReference type="InParanoid" id="D8TC56"/>
<evidence type="ECO:0000256" key="1">
    <source>
        <dbReference type="SAM" id="MobiDB-lite"/>
    </source>
</evidence>
<protein>
    <recommendedName>
        <fullName evidence="4">PB1 domain-containing protein</fullName>
    </recommendedName>
</protein>
<gene>
    <name evidence="2" type="ORF">SELMODRAFT_431298</name>
</gene>
<dbReference type="PANTHER" id="PTHR31384">
    <property type="entry name" value="AUXIN RESPONSE FACTOR 4-RELATED"/>
    <property type="match status" value="1"/>
</dbReference>
<dbReference type="GO" id="GO:0000976">
    <property type="term" value="F:transcription cis-regulatory region binding"/>
    <property type="evidence" value="ECO:0000318"/>
    <property type="project" value="GO_Central"/>
</dbReference>
<name>D8TC56_SELML</name>
<proteinExistence type="predicted"/>
<dbReference type="Proteomes" id="UP000001514">
    <property type="component" value="Unassembled WGS sequence"/>
</dbReference>
<evidence type="ECO:0000313" key="3">
    <source>
        <dbReference type="Proteomes" id="UP000001514"/>
    </source>
</evidence>
<dbReference type="GO" id="GO:0006355">
    <property type="term" value="P:regulation of DNA-templated transcription"/>
    <property type="evidence" value="ECO:0000318"/>
    <property type="project" value="GO_Central"/>
</dbReference>
<feature type="compositionally biased region" description="Low complexity" evidence="1">
    <location>
        <begin position="353"/>
        <end position="370"/>
    </location>
</feature>
<accession>D8TC56</accession>
<feature type="region of interest" description="Disordered" evidence="1">
    <location>
        <begin position="231"/>
        <end position="255"/>
    </location>
</feature>
<dbReference type="PANTHER" id="PTHR31384:SF5">
    <property type="entry name" value="AUXIN RESPONSE FACTOR 3"/>
    <property type="match status" value="1"/>
</dbReference>
<dbReference type="AlphaFoldDB" id="D8TC56"/>
<organism evidence="3">
    <name type="scientific">Selaginella moellendorffii</name>
    <name type="common">Spikemoss</name>
    <dbReference type="NCBI Taxonomy" id="88036"/>
    <lineage>
        <taxon>Eukaryota</taxon>
        <taxon>Viridiplantae</taxon>
        <taxon>Streptophyta</taxon>
        <taxon>Embryophyta</taxon>
        <taxon>Tracheophyta</taxon>
        <taxon>Lycopodiopsida</taxon>
        <taxon>Selaginellales</taxon>
        <taxon>Selaginellaceae</taxon>
        <taxon>Selaginella</taxon>
    </lineage>
</organism>
<dbReference type="Gene3D" id="3.10.20.90">
    <property type="entry name" value="Phosphatidylinositol 3-kinase Catalytic Subunit, Chain A, domain 1"/>
    <property type="match status" value="1"/>
</dbReference>
<dbReference type="EMBL" id="GL377714">
    <property type="protein sequence ID" value="EFJ05784.1"/>
    <property type="molecule type" value="Genomic_DNA"/>
</dbReference>
<feature type="region of interest" description="Disordered" evidence="1">
    <location>
        <begin position="340"/>
        <end position="370"/>
    </location>
</feature>
<evidence type="ECO:0008006" key="4">
    <source>
        <dbReference type="Google" id="ProtNLM"/>
    </source>
</evidence>
<dbReference type="Gramene" id="EFJ05784">
    <property type="protein sequence ID" value="EFJ05784"/>
    <property type="gene ID" value="SELMODRAFT_431298"/>
</dbReference>
<dbReference type="GO" id="GO:0009725">
    <property type="term" value="P:response to hormone"/>
    <property type="evidence" value="ECO:0007669"/>
    <property type="project" value="InterPro"/>
</dbReference>